<dbReference type="AlphaFoldDB" id="A0A2S9IL52"/>
<feature type="domain" description="Autotransporter" evidence="1">
    <location>
        <begin position="1"/>
        <end position="190"/>
    </location>
</feature>
<dbReference type="InterPro" id="IPR005546">
    <property type="entry name" value="Autotransporte_beta"/>
</dbReference>
<dbReference type="Proteomes" id="UP000239434">
    <property type="component" value="Unassembled WGS sequence"/>
</dbReference>
<feature type="non-terminal residue" evidence="2">
    <location>
        <position position="1"/>
    </location>
</feature>
<keyword evidence="3" id="KW-1185">Reference proteome</keyword>
<evidence type="ECO:0000313" key="2">
    <source>
        <dbReference type="EMBL" id="PRD41225.1"/>
    </source>
</evidence>
<dbReference type="InterPro" id="IPR006315">
    <property type="entry name" value="OM_autotransptr_brl_dom"/>
</dbReference>
<dbReference type="GO" id="GO:0019867">
    <property type="term" value="C:outer membrane"/>
    <property type="evidence" value="ECO:0007669"/>
    <property type="project" value="InterPro"/>
</dbReference>
<dbReference type="PANTHER" id="PTHR35037:SF3">
    <property type="entry name" value="C-TERMINAL REGION OF AIDA-LIKE PROTEIN"/>
    <property type="match status" value="1"/>
</dbReference>
<dbReference type="NCBIfam" id="TIGR01414">
    <property type="entry name" value="autotrans_barl"/>
    <property type="match status" value="1"/>
</dbReference>
<proteinExistence type="predicted"/>
<dbReference type="InterPro" id="IPR036709">
    <property type="entry name" value="Autotransporte_beta_dom_sf"/>
</dbReference>
<dbReference type="Gene3D" id="2.40.128.130">
    <property type="entry name" value="Autotransporter beta-domain"/>
    <property type="match status" value="1"/>
</dbReference>
<dbReference type="RefSeq" id="WP_146119598.1">
    <property type="nucleotide sequence ID" value="NZ_PVBR01000023.1"/>
</dbReference>
<protein>
    <submittedName>
        <fullName evidence="2">Autotransporter outer membrane beta-barrel domain-containing protein</fullName>
    </submittedName>
</protein>
<sequence>SGLYLDGQAQVSWYDSDLGSHTAHRTLADGNDAFGYALSLEAGQRFAIDPRWTITPQAQLTWSQVDFDGFTDPFDAAVSHDKSDSFKGRLGLSADYGHAWRDDQGQLTRANVYAIANLHQKFQEGSKIEVSGVSFASENDRTWGGIGGGGTYSWADGKYALHGEVSVDTSLENFADSYKLTGNLGMKVKW</sequence>
<dbReference type="PROSITE" id="PS51208">
    <property type="entry name" value="AUTOTRANSPORTER"/>
    <property type="match status" value="1"/>
</dbReference>
<dbReference type="Pfam" id="PF03797">
    <property type="entry name" value="Autotransporter"/>
    <property type="match status" value="1"/>
</dbReference>
<organism evidence="2 3">
    <name type="scientific">Phyllobacterium phragmitis</name>
    <dbReference type="NCBI Taxonomy" id="2670329"/>
    <lineage>
        <taxon>Bacteria</taxon>
        <taxon>Pseudomonadati</taxon>
        <taxon>Pseudomonadota</taxon>
        <taxon>Alphaproteobacteria</taxon>
        <taxon>Hyphomicrobiales</taxon>
        <taxon>Phyllobacteriaceae</taxon>
        <taxon>Phyllobacterium</taxon>
    </lineage>
</organism>
<dbReference type="InterPro" id="IPR051551">
    <property type="entry name" value="Autotransporter_adhesion"/>
</dbReference>
<accession>A0A2S9IL52</accession>
<evidence type="ECO:0000313" key="3">
    <source>
        <dbReference type="Proteomes" id="UP000239434"/>
    </source>
</evidence>
<dbReference type="SUPFAM" id="SSF103515">
    <property type="entry name" value="Autotransporter"/>
    <property type="match status" value="1"/>
</dbReference>
<dbReference type="PANTHER" id="PTHR35037">
    <property type="entry name" value="C-TERMINAL REGION OF AIDA-LIKE PROTEIN"/>
    <property type="match status" value="1"/>
</dbReference>
<name>A0A2S9IL52_9HYPH</name>
<comment type="caution">
    <text evidence="2">The sequence shown here is derived from an EMBL/GenBank/DDBJ whole genome shotgun (WGS) entry which is preliminary data.</text>
</comment>
<evidence type="ECO:0000259" key="1">
    <source>
        <dbReference type="PROSITE" id="PS51208"/>
    </source>
</evidence>
<reference evidence="2 3" key="1">
    <citation type="submission" date="2018-02" db="EMBL/GenBank/DDBJ databases">
        <title>The draft genome of Phyllobacterium sp. 1N-3.</title>
        <authorList>
            <person name="Liu L."/>
            <person name="Li L."/>
            <person name="Zhang X."/>
            <person name="Wang T."/>
            <person name="Liang L."/>
        </authorList>
    </citation>
    <scope>NUCLEOTIDE SEQUENCE [LARGE SCALE GENOMIC DNA]</scope>
    <source>
        <strain evidence="2 3">1N-3</strain>
    </source>
</reference>
<dbReference type="EMBL" id="PVBR01000023">
    <property type="protein sequence ID" value="PRD41225.1"/>
    <property type="molecule type" value="Genomic_DNA"/>
</dbReference>
<gene>
    <name evidence="2" type="ORF">C5748_22995</name>
</gene>